<dbReference type="RefSeq" id="WP_138400940.1">
    <property type="nucleotide sequence ID" value="NZ_JBAFVI010000006.1"/>
</dbReference>
<feature type="transmembrane region" description="Helical" evidence="5">
    <location>
        <begin position="20"/>
        <end position="41"/>
    </location>
</feature>
<gene>
    <name evidence="7" type="ORF">FBQ73_18350</name>
</gene>
<keyword evidence="4 5" id="KW-0472">Membrane</keyword>
<name>A0A6C1KPH5_XANAU</name>
<reference evidence="7 8" key="1">
    <citation type="submission" date="2019-05" db="EMBL/GenBank/DDBJ databases">
        <authorList>
            <person name="Zhou X."/>
        </authorList>
    </citation>
    <scope>NUCLEOTIDE SEQUENCE [LARGE SCALE GENOMIC DNA]</scope>
    <source>
        <strain evidence="7 8">DSM 432</strain>
    </source>
</reference>
<dbReference type="InterPro" id="IPR011701">
    <property type="entry name" value="MFS"/>
</dbReference>
<dbReference type="GO" id="GO:0005886">
    <property type="term" value="C:plasma membrane"/>
    <property type="evidence" value="ECO:0007669"/>
    <property type="project" value="TreeGrafter"/>
</dbReference>
<dbReference type="InterPro" id="IPR005829">
    <property type="entry name" value="Sugar_transporter_CS"/>
</dbReference>
<proteinExistence type="predicted"/>
<keyword evidence="2 5" id="KW-0812">Transmembrane</keyword>
<dbReference type="EMBL" id="VAUP01000037">
    <property type="protein sequence ID" value="TLX41426.1"/>
    <property type="molecule type" value="Genomic_DNA"/>
</dbReference>
<comment type="caution">
    <text evidence="7">The sequence shown here is derived from an EMBL/GenBank/DDBJ whole genome shotgun (WGS) entry which is preliminary data.</text>
</comment>
<feature type="transmembrane region" description="Helical" evidence="5">
    <location>
        <begin position="380"/>
        <end position="399"/>
    </location>
</feature>
<sequence>MQSHAKVAWDRQYEWKAVALLSLGFGLVGIDRFMIMPMFPAIMKDLGLTYQDLGHITGILAIAWGISAFFMGNISDRIGRRKVVIGSLVIFSLLAGASGLAGGVGGLLLVRALMGFSEGAYAPASITATLEASKPTRHGLNLGIQQMAMPLFGLGLAPILVTQLLEIVDWRWIFLLVAAPGLIVAFLLYRVLRNVPRAAAALHTATHDASAHRWTDVFRYRNIPLNMVGMLCWLTTLVVTSALMPNYLTDHLHLDVQAMGFVLSGIGFGASLGTVLMPWLSDRLGRKPIMIVSVLGAIGFLLLLMGTGADPVWLFLFLFGAHFFNFALICLTVGPLSVEAVPAALMATASGIVIGTGEIFGGGIAPIIAGTVAHHFGIQYILHLAVGAMLVGFIVCTALKETAPRRARKDLVREPAPSPVNG</sequence>
<accession>A0A6C1KPH5</accession>
<feature type="transmembrane region" description="Helical" evidence="5">
    <location>
        <begin position="53"/>
        <end position="71"/>
    </location>
</feature>
<comment type="subcellular location">
    <subcellularLocation>
        <location evidence="1">Membrane</location>
        <topology evidence="1">Multi-pass membrane protein</topology>
    </subcellularLocation>
</comment>
<dbReference type="PANTHER" id="PTHR23508:SF10">
    <property type="entry name" value="CARBOXYLIC ACID TRANSPORTER PROTEIN HOMOLOG"/>
    <property type="match status" value="1"/>
</dbReference>
<evidence type="ECO:0000256" key="4">
    <source>
        <dbReference type="ARBA" id="ARBA00023136"/>
    </source>
</evidence>
<dbReference type="GeneID" id="95775413"/>
<dbReference type="Gene3D" id="1.20.1250.20">
    <property type="entry name" value="MFS general substrate transporter like domains"/>
    <property type="match status" value="2"/>
</dbReference>
<dbReference type="SUPFAM" id="SSF103473">
    <property type="entry name" value="MFS general substrate transporter"/>
    <property type="match status" value="1"/>
</dbReference>
<feature type="transmembrane region" description="Helical" evidence="5">
    <location>
        <begin position="312"/>
        <end position="331"/>
    </location>
</feature>
<feature type="domain" description="Major facilitator superfamily (MFS) profile" evidence="6">
    <location>
        <begin position="17"/>
        <end position="404"/>
    </location>
</feature>
<evidence type="ECO:0000313" key="7">
    <source>
        <dbReference type="EMBL" id="TLX41426.1"/>
    </source>
</evidence>
<evidence type="ECO:0000256" key="3">
    <source>
        <dbReference type="ARBA" id="ARBA00022989"/>
    </source>
</evidence>
<feature type="transmembrane region" description="Helical" evidence="5">
    <location>
        <begin position="223"/>
        <end position="244"/>
    </location>
</feature>
<dbReference type="PANTHER" id="PTHR23508">
    <property type="entry name" value="CARBOXYLIC ACID TRANSPORTER PROTEIN HOMOLOG"/>
    <property type="match status" value="1"/>
</dbReference>
<dbReference type="Pfam" id="PF07690">
    <property type="entry name" value="MFS_1"/>
    <property type="match status" value="1"/>
</dbReference>
<feature type="transmembrane region" description="Helical" evidence="5">
    <location>
        <begin position="256"/>
        <end position="277"/>
    </location>
</feature>
<organism evidence="7 8">
    <name type="scientific">Xanthobacter autotrophicus</name>
    <dbReference type="NCBI Taxonomy" id="280"/>
    <lineage>
        <taxon>Bacteria</taxon>
        <taxon>Pseudomonadati</taxon>
        <taxon>Pseudomonadota</taxon>
        <taxon>Alphaproteobacteria</taxon>
        <taxon>Hyphomicrobiales</taxon>
        <taxon>Xanthobacteraceae</taxon>
        <taxon>Xanthobacter</taxon>
    </lineage>
</organism>
<dbReference type="GO" id="GO:0046943">
    <property type="term" value="F:carboxylic acid transmembrane transporter activity"/>
    <property type="evidence" value="ECO:0007669"/>
    <property type="project" value="TreeGrafter"/>
</dbReference>
<dbReference type="AlphaFoldDB" id="A0A6C1KPH5"/>
<protein>
    <submittedName>
        <fullName evidence="7">MFS transporter</fullName>
    </submittedName>
</protein>
<dbReference type="InterPro" id="IPR020846">
    <property type="entry name" value="MFS_dom"/>
</dbReference>
<evidence type="ECO:0000256" key="1">
    <source>
        <dbReference type="ARBA" id="ARBA00004141"/>
    </source>
</evidence>
<dbReference type="OrthoDB" id="9807274at2"/>
<dbReference type="PROSITE" id="PS00216">
    <property type="entry name" value="SUGAR_TRANSPORT_1"/>
    <property type="match status" value="1"/>
</dbReference>
<dbReference type="Proteomes" id="UP000305131">
    <property type="component" value="Unassembled WGS sequence"/>
</dbReference>
<dbReference type="PROSITE" id="PS50850">
    <property type="entry name" value="MFS"/>
    <property type="match status" value="1"/>
</dbReference>
<keyword evidence="3 5" id="KW-1133">Transmembrane helix</keyword>
<evidence type="ECO:0000256" key="2">
    <source>
        <dbReference type="ARBA" id="ARBA00022692"/>
    </source>
</evidence>
<evidence type="ECO:0000259" key="6">
    <source>
        <dbReference type="PROSITE" id="PS50850"/>
    </source>
</evidence>
<evidence type="ECO:0000256" key="5">
    <source>
        <dbReference type="SAM" id="Phobius"/>
    </source>
</evidence>
<dbReference type="InterPro" id="IPR036259">
    <property type="entry name" value="MFS_trans_sf"/>
</dbReference>
<evidence type="ECO:0000313" key="8">
    <source>
        <dbReference type="Proteomes" id="UP000305131"/>
    </source>
</evidence>
<feature type="transmembrane region" description="Helical" evidence="5">
    <location>
        <begin position="289"/>
        <end position="306"/>
    </location>
</feature>
<feature type="transmembrane region" description="Helical" evidence="5">
    <location>
        <begin position="343"/>
        <end position="368"/>
    </location>
</feature>
<feature type="transmembrane region" description="Helical" evidence="5">
    <location>
        <begin position="83"/>
        <end position="102"/>
    </location>
</feature>
<feature type="transmembrane region" description="Helical" evidence="5">
    <location>
        <begin position="170"/>
        <end position="189"/>
    </location>
</feature>